<dbReference type="InterPro" id="IPR021864">
    <property type="entry name" value="DUF3475"/>
</dbReference>
<comment type="caution">
    <text evidence="3">The sequence shown here is derived from an EMBL/GenBank/DDBJ whole genome shotgun (WGS) entry which is preliminary data.</text>
</comment>
<dbReference type="Pfam" id="PF05003">
    <property type="entry name" value="DUF668"/>
    <property type="match status" value="1"/>
</dbReference>
<sequence>MVGEMVNGVRFSALLSGSRKKASDDKEAIGILASEVAGLMSKVVNLWHSLSDREVRSLRHWVVNSVGVKMLVSDDYYFLMELALNEILSNFESIAISVARLSKMCKDPVYRRYEHFVHNPAQSHVEWSGREYAWQKMERRVKKMERFVAAMPQLAQELEVLEELKQTLRRMKANPEFFNRVRLVEFKKKVKWQCQQVKNVKDMSPWNRSYDYIVRLLARSLFTILERIMLVFRNYHKPVQKNNYVGLSPPFSALMQSSVHPTEANIYGLYTARIGRMPTLVNTSKTKKKQHQQVFQSPSFRLNLLNSEDKQLKHIGSLKRCMSVGNESPMTQSCMQTNAGSMGLIDSHMKQIDCIKTMDKLSLFQRSRIYSKLSIKGKLRPPPCTLGEAALSLHYANVIILIEKIVLAPHLVEPQRDILYNMLPISIRTALRAKLKWYAKSKPRNSVRDANLAAEWSMILRQILEWLAPMAHNMIRWHSERNIENDHAASKQNVLLVQTLYFADQTKTEAAMVELLVGLHYVCRIERQTRMRDTPEFPHSRSFNGVRLRKNELCNKYL</sequence>
<organism evidence="3 4">
    <name type="scientific">Crotalaria pallida</name>
    <name type="common">Smooth rattlebox</name>
    <name type="synonym">Crotalaria striata</name>
    <dbReference type="NCBI Taxonomy" id="3830"/>
    <lineage>
        <taxon>Eukaryota</taxon>
        <taxon>Viridiplantae</taxon>
        <taxon>Streptophyta</taxon>
        <taxon>Embryophyta</taxon>
        <taxon>Tracheophyta</taxon>
        <taxon>Spermatophyta</taxon>
        <taxon>Magnoliopsida</taxon>
        <taxon>eudicotyledons</taxon>
        <taxon>Gunneridae</taxon>
        <taxon>Pentapetalae</taxon>
        <taxon>rosids</taxon>
        <taxon>fabids</taxon>
        <taxon>Fabales</taxon>
        <taxon>Fabaceae</taxon>
        <taxon>Papilionoideae</taxon>
        <taxon>50 kb inversion clade</taxon>
        <taxon>genistoids sensu lato</taxon>
        <taxon>core genistoids</taxon>
        <taxon>Crotalarieae</taxon>
        <taxon>Crotalaria</taxon>
    </lineage>
</organism>
<dbReference type="InterPro" id="IPR007700">
    <property type="entry name" value="DUF668"/>
</dbReference>
<keyword evidence="4" id="KW-1185">Reference proteome</keyword>
<dbReference type="EMBL" id="JAYWIO010000004">
    <property type="protein sequence ID" value="KAK7267882.1"/>
    <property type="molecule type" value="Genomic_DNA"/>
</dbReference>
<dbReference type="PANTHER" id="PTHR31371:SF4">
    <property type="entry name" value="DUF668 DOMAIN-CONTAINING PROTEIN"/>
    <property type="match status" value="1"/>
</dbReference>
<dbReference type="PANTHER" id="PTHR31371">
    <property type="entry name" value="BNAC09G50660D PROTEIN"/>
    <property type="match status" value="1"/>
</dbReference>
<evidence type="ECO:0000259" key="2">
    <source>
        <dbReference type="Pfam" id="PF11961"/>
    </source>
</evidence>
<reference evidence="3 4" key="1">
    <citation type="submission" date="2024-01" db="EMBL/GenBank/DDBJ databases">
        <title>The genomes of 5 underutilized Papilionoideae crops provide insights into root nodulation and disease resistanc.</title>
        <authorList>
            <person name="Yuan L."/>
        </authorList>
    </citation>
    <scope>NUCLEOTIDE SEQUENCE [LARGE SCALE GENOMIC DNA]</scope>
    <source>
        <strain evidence="3">ZHUSHIDOU_FW_LH</strain>
        <tissue evidence="3">Leaf</tissue>
    </source>
</reference>
<feature type="domain" description="DUF3475" evidence="2">
    <location>
        <begin position="31"/>
        <end position="87"/>
    </location>
</feature>
<dbReference type="Pfam" id="PF11961">
    <property type="entry name" value="DUF3475"/>
    <property type="match status" value="1"/>
</dbReference>
<evidence type="ECO:0000313" key="4">
    <source>
        <dbReference type="Proteomes" id="UP001372338"/>
    </source>
</evidence>
<evidence type="ECO:0000313" key="3">
    <source>
        <dbReference type="EMBL" id="KAK7267882.1"/>
    </source>
</evidence>
<evidence type="ECO:0000259" key="1">
    <source>
        <dbReference type="Pfam" id="PF05003"/>
    </source>
</evidence>
<proteinExistence type="predicted"/>
<dbReference type="Proteomes" id="UP001372338">
    <property type="component" value="Unassembled WGS sequence"/>
</dbReference>
<dbReference type="AlphaFoldDB" id="A0AAN9F1T2"/>
<accession>A0AAN9F1T2</accession>
<protein>
    <submittedName>
        <fullName evidence="3">Uncharacterized protein</fullName>
    </submittedName>
</protein>
<feature type="domain" description="DUF668" evidence="1">
    <location>
        <begin position="385"/>
        <end position="476"/>
    </location>
</feature>
<dbReference type="GO" id="GO:0045927">
    <property type="term" value="P:positive regulation of growth"/>
    <property type="evidence" value="ECO:0007669"/>
    <property type="project" value="InterPro"/>
</dbReference>
<gene>
    <name evidence="3" type="ORF">RIF29_20562</name>
</gene>
<name>A0AAN9F1T2_CROPI</name>